<reference evidence="1" key="1">
    <citation type="submission" date="2018-05" db="EMBL/GenBank/DDBJ databases">
        <authorList>
            <person name="Lanie J.A."/>
            <person name="Ng W.-L."/>
            <person name="Kazmierczak K.M."/>
            <person name="Andrzejewski T.M."/>
            <person name="Davidsen T.M."/>
            <person name="Wayne K.J."/>
            <person name="Tettelin H."/>
            <person name="Glass J.I."/>
            <person name="Rusch D."/>
            <person name="Podicherti R."/>
            <person name="Tsui H.-C.T."/>
            <person name="Winkler M.E."/>
        </authorList>
    </citation>
    <scope>NUCLEOTIDE SEQUENCE</scope>
</reference>
<protein>
    <submittedName>
        <fullName evidence="1">Uncharacterized protein</fullName>
    </submittedName>
</protein>
<gene>
    <name evidence="1" type="ORF">METZ01_LOCUS44730</name>
</gene>
<proteinExistence type="predicted"/>
<dbReference type="AlphaFoldDB" id="A0A381RJ79"/>
<name>A0A381RJ79_9ZZZZ</name>
<accession>A0A381RJ79</accession>
<dbReference type="EMBL" id="UINC01002013">
    <property type="protein sequence ID" value="SUZ91876.1"/>
    <property type="molecule type" value="Genomic_DNA"/>
</dbReference>
<sequence length="316" mass="35862">MVALLVGLFVCQSVSAQTRFMYLRGQSIHPAYEGWWPNDDGSFTLWFGYMNSNWEEEFDIPFGPDNYFAYTEPGALNDIELDAVNLSQVDQGQPTHFYPRRNPFLFTIQVPADFGEQELVWTLTTHGRKNRVYASLRADYRMDPQVMSTEVGGSYGSLDDRLRTNLPPDLKVEEPSRRRVSVGEAVRLVAFAKDPDNFPARSDRSRLPRSLDQLYSARGVGSVVVSGAPGLRLTWFVYRGPASQVSFEPEQQKAWMDSRAWANSPWSPPYILPDVPPDNQWVADVTFREPGDYVLRAVASDGSHFSYENVVVEVTR</sequence>
<evidence type="ECO:0000313" key="1">
    <source>
        <dbReference type="EMBL" id="SUZ91876.1"/>
    </source>
</evidence>
<organism evidence="1">
    <name type="scientific">marine metagenome</name>
    <dbReference type="NCBI Taxonomy" id="408172"/>
    <lineage>
        <taxon>unclassified sequences</taxon>
        <taxon>metagenomes</taxon>
        <taxon>ecological metagenomes</taxon>
    </lineage>
</organism>